<organism evidence="2 3">
    <name type="scientific">Lautropia dentalis</name>
    <dbReference type="NCBI Taxonomy" id="2490857"/>
    <lineage>
        <taxon>Bacteria</taxon>
        <taxon>Pseudomonadati</taxon>
        <taxon>Pseudomonadota</taxon>
        <taxon>Betaproteobacteria</taxon>
        <taxon>Burkholderiales</taxon>
        <taxon>Burkholderiaceae</taxon>
        <taxon>Lautropia</taxon>
    </lineage>
</organism>
<dbReference type="Gene3D" id="2.70.98.10">
    <property type="match status" value="1"/>
</dbReference>
<dbReference type="InterPro" id="IPR014718">
    <property type="entry name" value="GH-type_carb-bd"/>
</dbReference>
<dbReference type="Proteomes" id="UP000270261">
    <property type="component" value="Unassembled WGS sequence"/>
</dbReference>
<sequence>MKRSAISVGIIAMLSAGSAMAWETTLLDTDKPMAAQHITSAKLGIKAAKPFSVTTKRLHGGRQEGVTLVEIDTGAMKITVVPTRGMNVLHAVAGDVRLGWDSPVKQVVNPAFIELNGRNGLGWLEGFNELVTRCGYEWVGHPGEDTDGTLLTLHGLAANTPATKVVLSVDEKPPYTIRLKGELKQQAFKKVDFVIDTELNTVPGATEFTVHDKLTNQGDYAKEYQALYHSNFGTPLLEKDAKFAAPVREVSPFNDYAKADLPTWQTYRAPTKDYDETVYNVFPYGDDDGNTLAVLHNAKGELGVSLAFNINQLPAFSLWKNTDTEGQGYVTGLEPGTSFSYNRRYQRDLKLVPTIGPKESREFMITYTLLSGKAKVDDALKRVETIQNGRETTVREEPLVALPKH</sequence>
<dbReference type="EMBL" id="RRUE01000002">
    <property type="protein sequence ID" value="RRN44082.1"/>
    <property type="molecule type" value="Genomic_DNA"/>
</dbReference>
<dbReference type="GO" id="GO:0030246">
    <property type="term" value="F:carbohydrate binding"/>
    <property type="evidence" value="ECO:0007669"/>
    <property type="project" value="InterPro"/>
</dbReference>
<protein>
    <submittedName>
        <fullName evidence="2">DUF4432 family protein</fullName>
    </submittedName>
</protein>
<comment type="caution">
    <text evidence="2">The sequence shown here is derived from an EMBL/GenBank/DDBJ whole genome shotgun (WGS) entry which is preliminary data.</text>
</comment>
<evidence type="ECO:0000256" key="1">
    <source>
        <dbReference type="SAM" id="SignalP"/>
    </source>
</evidence>
<keyword evidence="1" id="KW-0732">Signal</keyword>
<proteinExistence type="predicted"/>
<gene>
    <name evidence="2" type="ORF">EHV23_11920</name>
</gene>
<feature type="chain" id="PRO_5018658076" evidence="1">
    <location>
        <begin position="22"/>
        <end position="405"/>
    </location>
</feature>
<dbReference type="RefSeq" id="WP_125096276.1">
    <property type="nucleotide sequence ID" value="NZ_RRUE01000002.1"/>
</dbReference>
<keyword evidence="3" id="KW-1185">Reference proteome</keyword>
<evidence type="ECO:0000313" key="2">
    <source>
        <dbReference type="EMBL" id="RRN44082.1"/>
    </source>
</evidence>
<feature type="signal peptide" evidence="1">
    <location>
        <begin position="1"/>
        <end position="21"/>
    </location>
</feature>
<name>A0A3R8MQD4_9BURK</name>
<dbReference type="InterPro" id="IPR027839">
    <property type="entry name" value="DUF4432"/>
</dbReference>
<accession>A0A3R8MQD4</accession>
<evidence type="ECO:0000313" key="3">
    <source>
        <dbReference type="Proteomes" id="UP000270261"/>
    </source>
</evidence>
<reference evidence="2 3" key="1">
    <citation type="submission" date="2018-11" db="EMBL/GenBank/DDBJ databases">
        <title>Genome sequencing of Lautropia sp. KCOM 2505 (= ChDC F240).</title>
        <authorList>
            <person name="Kook J.-K."/>
            <person name="Park S.-N."/>
            <person name="Lim Y.K."/>
        </authorList>
    </citation>
    <scope>NUCLEOTIDE SEQUENCE [LARGE SCALE GENOMIC DNA]</scope>
    <source>
        <strain evidence="2 3">KCOM 2505</strain>
    </source>
</reference>
<dbReference type="AlphaFoldDB" id="A0A3R8MQD4"/>
<dbReference type="CDD" id="cd09023">
    <property type="entry name" value="Aldose_epim_Ec_c4013"/>
    <property type="match status" value="1"/>
</dbReference>
<dbReference type="Pfam" id="PF14486">
    <property type="entry name" value="DUF4432"/>
    <property type="match status" value="1"/>
</dbReference>
<dbReference type="OrthoDB" id="6183686at2"/>